<keyword evidence="8" id="KW-1185">Reference proteome</keyword>
<dbReference type="EMBL" id="BMXR01000004">
    <property type="protein sequence ID" value="GGX50679.1"/>
    <property type="molecule type" value="Genomic_DNA"/>
</dbReference>
<dbReference type="RefSeq" id="WP_189608155.1">
    <property type="nucleotide sequence ID" value="NZ_BMXR01000004.1"/>
</dbReference>
<dbReference type="PANTHER" id="PTHR34653:SF1">
    <property type="entry name" value="FLAGELLAR HOOK-BASAL BODY COMPLEX PROTEIN FLIE"/>
    <property type="match status" value="1"/>
</dbReference>
<dbReference type="Pfam" id="PF02049">
    <property type="entry name" value="FliE"/>
    <property type="match status" value="1"/>
</dbReference>
<evidence type="ECO:0000256" key="1">
    <source>
        <dbReference type="ARBA" id="ARBA00004117"/>
    </source>
</evidence>
<dbReference type="InterPro" id="IPR001624">
    <property type="entry name" value="FliE"/>
</dbReference>
<keyword evidence="4 5" id="KW-0975">Bacterial flagellum</keyword>
<proteinExistence type="inferred from homology"/>
<comment type="subcellular location">
    <subcellularLocation>
        <location evidence="1 5">Bacterial flagellum basal body</location>
    </subcellularLocation>
</comment>
<evidence type="ECO:0000256" key="2">
    <source>
        <dbReference type="ARBA" id="ARBA00009272"/>
    </source>
</evidence>
<reference evidence="7" key="1">
    <citation type="journal article" date="2014" name="Int. J. Syst. Evol. Microbiol.">
        <title>Complete genome sequence of Corynebacterium casei LMG S-19264T (=DSM 44701T), isolated from a smear-ripened cheese.</title>
        <authorList>
            <consortium name="US DOE Joint Genome Institute (JGI-PGF)"/>
            <person name="Walter F."/>
            <person name="Albersmeier A."/>
            <person name="Kalinowski J."/>
            <person name="Ruckert C."/>
        </authorList>
    </citation>
    <scope>NUCLEOTIDE SEQUENCE</scope>
    <source>
        <strain evidence="7">KCTC 22169</strain>
    </source>
</reference>
<evidence type="ECO:0000256" key="3">
    <source>
        <dbReference type="ARBA" id="ARBA00018024"/>
    </source>
</evidence>
<comment type="similarity">
    <text evidence="2 5">Belongs to the FliE family.</text>
</comment>
<dbReference type="PANTHER" id="PTHR34653">
    <property type="match status" value="1"/>
</dbReference>
<organism evidence="7 8">
    <name type="scientific">Saccharospirillum salsuginis</name>
    <dbReference type="NCBI Taxonomy" id="418750"/>
    <lineage>
        <taxon>Bacteria</taxon>
        <taxon>Pseudomonadati</taxon>
        <taxon>Pseudomonadota</taxon>
        <taxon>Gammaproteobacteria</taxon>
        <taxon>Oceanospirillales</taxon>
        <taxon>Saccharospirillaceae</taxon>
        <taxon>Saccharospirillum</taxon>
    </lineage>
</organism>
<dbReference type="AlphaFoldDB" id="A0A918K5N9"/>
<evidence type="ECO:0000313" key="7">
    <source>
        <dbReference type="EMBL" id="GGX50679.1"/>
    </source>
</evidence>
<accession>A0A918K5N9</accession>
<dbReference type="HAMAP" id="MF_00724">
    <property type="entry name" value="FliE"/>
    <property type="match status" value="1"/>
</dbReference>
<dbReference type="PRINTS" id="PR01006">
    <property type="entry name" value="FLGHOOKFLIE"/>
</dbReference>
<dbReference type="GO" id="GO:0003774">
    <property type="term" value="F:cytoskeletal motor activity"/>
    <property type="evidence" value="ECO:0007669"/>
    <property type="project" value="InterPro"/>
</dbReference>
<dbReference type="GO" id="GO:0005198">
    <property type="term" value="F:structural molecule activity"/>
    <property type="evidence" value="ECO:0007669"/>
    <property type="project" value="UniProtKB-UniRule"/>
</dbReference>
<reference evidence="7" key="2">
    <citation type="submission" date="2020-09" db="EMBL/GenBank/DDBJ databases">
        <authorList>
            <person name="Sun Q."/>
            <person name="Kim S."/>
        </authorList>
    </citation>
    <scope>NUCLEOTIDE SEQUENCE</scope>
    <source>
        <strain evidence="7">KCTC 22169</strain>
    </source>
</reference>
<protein>
    <recommendedName>
        <fullName evidence="3 5">Flagellar hook-basal body complex protein FliE</fullName>
    </recommendedName>
</protein>
<dbReference type="GO" id="GO:0071973">
    <property type="term" value="P:bacterial-type flagellum-dependent cell motility"/>
    <property type="evidence" value="ECO:0007669"/>
    <property type="project" value="InterPro"/>
</dbReference>
<name>A0A918K5N9_9GAMM</name>
<feature type="region of interest" description="Disordered" evidence="6">
    <location>
        <begin position="22"/>
        <end position="89"/>
    </location>
</feature>
<dbReference type="GO" id="GO:0009425">
    <property type="term" value="C:bacterial-type flagellum basal body"/>
    <property type="evidence" value="ECO:0007669"/>
    <property type="project" value="UniProtKB-SubCell"/>
</dbReference>
<evidence type="ECO:0000256" key="4">
    <source>
        <dbReference type="ARBA" id="ARBA00023143"/>
    </source>
</evidence>
<dbReference type="Proteomes" id="UP000626148">
    <property type="component" value="Unassembled WGS sequence"/>
</dbReference>
<comment type="caution">
    <text evidence="7">The sequence shown here is derived from an EMBL/GenBank/DDBJ whole genome shotgun (WGS) entry which is preliminary data.</text>
</comment>
<gene>
    <name evidence="5" type="primary">fliE</name>
    <name evidence="7" type="ORF">GCM10007392_17310</name>
</gene>
<evidence type="ECO:0000313" key="8">
    <source>
        <dbReference type="Proteomes" id="UP000626148"/>
    </source>
</evidence>
<feature type="compositionally biased region" description="Polar residues" evidence="6">
    <location>
        <begin position="22"/>
        <end position="88"/>
    </location>
</feature>
<evidence type="ECO:0000256" key="5">
    <source>
        <dbReference type="HAMAP-Rule" id="MF_00724"/>
    </source>
</evidence>
<sequence length="161" mass="17877">MADRLDIQNVLGQMRNIREQMQTNQPGAPSGNVNNINQPGQVNGSNFAQQIQQARESVQGTDPSRETQSVQSPGNVNEMQNTPPNQEVPSFGDMFESAFNTVNENQQAASELATRYEMGDPKVDLPEVMIALQKSSVSFQAMTQVRNKMVEAYKEIMNMPI</sequence>
<evidence type="ECO:0000256" key="6">
    <source>
        <dbReference type="SAM" id="MobiDB-lite"/>
    </source>
</evidence>
<dbReference type="NCBIfam" id="TIGR00205">
    <property type="entry name" value="fliE"/>
    <property type="match status" value="1"/>
</dbReference>